<accession>A0A7J9DXL9</accession>
<evidence type="ECO:0000313" key="3">
    <source>
        <dbReference type="EMBL" id="MBA0765522.1"/>
    </source>
</evidence>
<reference evidence="3 4" key="1">
    <citation type="journal article" date="2019" name="Genome Biol. Evol.">
        <title>Insights into the evolution of the New World diploid cottons (Gossypium, subgenus Houzingenia) based on genome sequencing.</title>
        <authorList>
            <person name="Grover C.E."/>
            <person name="Arick M.A. 2nd"/>
            <person name="Thrash A."/>
            <person name="Conover J.L."/>
            <person name="Sanders W.S."/>
            <person name="Peterson D.G."/>
            <person name="Frelichowski J.E."/>
            <person name="Scheffler J.A."/>
            <person name="Scheffler B.E."/>
            <person name="Wendel J.F."/>
        </authorList>
    </citation>
    <scope>NUCLEOTIDE SEQUENCE [LARGE SCALE GENOMIC DNA]</scope>
    <source>
        <strain evidence="3">8</strain>
        <tissue evidence="3">Leaf</tissue>
    </source>
</reference>
<keyword evidence="1" id="KW-0812">Transmembrane</keyword>
<dbReference type="AlphaFoldDB" id="A0A7J9DXL9"/>
<sequence>MTPLRSSMVINGIIWLSERSTPSWSSGKRNLYGEVQVLVLYVLPVVEFLTCVAVTLQLTQRWLESEHLYEIEVVSTTYWHLVCEIPEYPIVWELSCPSKIKIALWKFINQFVPTKLCLYKKRIANDTHCPHCHVANEDVSHVLRHCAFAGNVWLAFHYGCPSNDVRMSFKDWLSWMFDRHPVRKRLEIAVILWALWYARNYCIMKELFRGYDIWLPLFTGIALSLMCLRPMWVNYSQASWSDGILLRQHLALIWEAKGLSRAFLECRFAFLERFGNQFAHAVAQEGILRLEDRLWVEEALLLATTLVVVVDRRLFDPP</sequence>
<comment type="caution">
    <text evidence="3">The sequence shown here is derived from an EMBL/GenBank/DDBJ whole genome shotgun (WGS) entry which is preliminary data.</text>
</comment>
<feature type="transmembrane region" description="Helical" evidence="1">
    <location>
        <begin position="38"/>
        <end position="58"/>
    </location>
</feature>
<gene>
    <name evidence="3" type="ORF">Gotri_014703</name>
</gene>
<name>A0A7J9DXL9_9ROSI</name>
<keyword evidence="4" id="KW-1185">Reference proteome</keyword>
<feature type="domain" description="Reverse transcriptase zinc-binding" evidence="2">
    <location>
        <begin position="87"/>
        <end position="153"/>
    </location>
</feature>
<dbReference type="Pfam" id="PF13966">
    <property type="entry name" value="zf-RVT"/>
    <property type="match status" value="1"/>
</dbReference>
<proteinExistence type="predicted"/>
<dbReference type="InterPro" id="IPR026960">
    <property type="entry name" value="RVT-Znf"/>
</dbReference>
<protein>
    <recommendedName>
        <fullName evidence="2">Reverse transcriptase zinc-binding domain-containing protein</fullName>
    </recommendedName>
</protein>
<keyword evidence="1" id="KW-1133">Transmembrane helix</keyword>
<dbReference type="EMBL" id="JABEZW010000005">
    <property type="protein sequence ID" value="MBA0765522.1"/>
    <property type="molecule type" value="Genomic_DNA"/>
</dbReference>
<keyword evidence="1" id="KW-0472">Membrane</keyword>
<evidence type="ECO:0000256" key="1">
    <source>
        <dbReference type="SAM" id="Phobius"/>
    </source>
</evidence>
<evidence type="ECO:0000259" key="2">
    <source>
        <dbReference type="Pfam" id="PF13966"/>
    </source>
</evidence>
<dbReference type="Proteomes" id="UP000593568">
    <property type="component" value="Unassembled WGS sequence"/>
</dbReference>
<evidence type="ECO:0000313" key="4">
    <source>
        <dbReference type="Proteomes" id="UP000593568"/>
    </source>
</evidence>
<organism evidence="3 4">
    <name type="scientific">Gossypium trilobum</name>
    <dbReference type="NCBI Taxonomy" id="34281"/>
    <lineage>
        <taxon>Eukaryota</taxon>
        <taxon>Viridiplantae</taxon>
        <taxon>Streptophyta</taxon>
        <taxon>Embryophyta</taxon>
        <taxon>Tracheophyta</taxon>
        <taxon>Spermatophyta</taxon>
        <taxon>Magnoliopsida</taxon>
        <taxon>eudicotyledons</taxon>
        <taxon>Gunneridae</taxon>
        <taxon>Pentapetalae</taxon>
        <taxon>rosids</taxon>
        <taxon>malvids</taxon>
        <taxon>Malvales</taxon>
        <taxon>Malvaceae</taxon>
        <taxon>Malvoideae</taxon>
        <taxon>Gossypium</taxon>
    </lineage>
</organism>